<organism evidence="2 3">
    <name type="scientific">Egicoccus halophilus</name>
    <dbReference type="NCBI Taxonomy" id="1670830"/>
    <lineage>
        <taxon>Bacteria</taxon>
        <taxon>Bacillati</taxon>
        <taxon>Actinomycetota</taxon>
        <taxon>Nitriliruptoria</taxon>
        <taxon>Egicoccales</taxon>
        <taxon>Egicoccaceae</taxon>
        <taxon>Egicoccus</taxon>
    </lineage>
</organism>
<dbReference type="OrthoDB" id="8685817at2"/>
<reference evidence="2" key="2">
    <citation type="submission" date="2020-09" db="EMBL/GenBank/DDBJ databases">
        <authorList>
            <person name="Sun Q."/>
            <person name="Zhou Y."/>
        </authorList>
    </citation>
    <scope>NUCLEOTIDE SEQUENCE</scope>
    <source>
        <strain evidence="2">CGMCC 1.14988</strain>
    </source>
</reference>
<protein>
    <recommendedName>
        <fullName evidence="1">Extradiol ring-cleavage dioxygenase LigAB LigA subunit domain-containing protein</fullName>
    </recommendedName>
</protein>
<dbReference type="InterPro" id="IPR036622">
    <property type="entry name" value="LigA_sf"/>
</dbReference>
<evidence type="ECO:0000313" key="2">
    <source>
        <dbReference type="EMBL" id="GGI02477.1"/>
    </source>
</evidence>
<reference evidence="2" key="1">
    <citation type="journal article" date="2014" name="Int. J. Syst. Evol. Microbiol.">
        <title>Complete genome sequence of Corynebacterium casei LMG S-19264T (=DSM 44701T), isolated from a smear-ripened cheese.</title>
        <authorList>
            <consortium name="US DOE Joint Genome Institute (JGI-PGF)"/>
            <person name="Walter F."/>
            <person name="Albersmeier A."/>
            <person name="Kalinowski J."/>
            <person name="Ruckert C."/>
        </authorList>
    </citation>
    <scope>NUCLEOTIDE SEQUENCE</scope>
    <source>
        <strain evidence="2">CGMCC 1.14988</strain>
    </source>
</reference>
<dbReference type="Gene3D" id="1.10.700.10">
    <property type="entry name" value="Dioxygenase LigAB, LigA subunit"/>
    <property type="match status" value="1"/>
</dbReference>
<gene>
    <name evidence="2" type="ORF">GCM10011354_00490</name>
</gene>
<dbReference type="RefSeq" id="WP_130648114.1">
    <property type="nucleotide sequence ID" value="NZ_BMHA01000001.1"/>
</dbReference>
<evidence type="ECO:0000313" key="3">
    <source>
        <dbReference type="Proteomes" id="UP000650511"/>
    </source>
</evidence>
<dbReference type="InterPro" id="IPR014159">
    <property type="entry name" value="PCA_LigA"/>
</dbReference>
<proteinExistence type="predicted"/>
<name>A0A8J3A7C2_9ACTN</name>
<accession>A0A8J3A7C2</accession>
<dbReference type="NCBIfam" id="TIGR02792">
    <property type="entry name" value="PCA_ligA"/>
    <property type="match status" value="1"/>
</dbReference>
<evidence type="ECO:0000259" key="1">
    <source>
        <dbReference type="Pfam" id="PF07746"/>
    </source>
</evidence>
<dbReference type="EMBL" id="BMHA01000001">
    <property type="protein sequence ID" value="GGI02477.1"/>
    <property type="molecule type" value="Genomic_DNA"/>
</dbReference>
<keyword evidence="3" id="KW-1185">Reference proteome</keyword>
<dbReference type="AlphaFoldDB" id="A0A8J3A7C2"/>
<dbReference type="SUPFAM" id="SSF48076">
    <property type="entry name" value="LigA subunit of an aromatic-ring-opening dioxygenase LigAB"/>
    <property type="match status" value="1"/>
</dbReference>
<sequence length="123" mass="14438">MAKPKRDYDDIPGTFVFDARRAKQGYALNMFCKSLDVAENREQFRRDEARYLSSFDLTDEQREAVLERQWLRLLELGGNMYFTFKLAIFDGKSMQHVGGEMSGMTEEEFREMMLRGGRRETDG</sequence>
<dbReference type="InterPro" id="IPR011986">
    <property type="entry name" value="Xdiol_dOase_LigA"/>
</dbReference>
<dbReference type="Proteomes" id="UP000650511">
    <property type="component" value="Unassembled WGS sequence"/>
</dbReference>
<feature type="domain" description="Extradiol ring-cleavage dioxygenase LigAB LigA subunit" evidence="1">
    <location>
        <begin position="28"/>
        <end position="113"/>
    </location>
</feature>
<comment type="caution">
    <text evidence="2">The sequence shown here is derived from an EMBL/GenBank/DDBJ whole genome shotgun (WGS) entry which is preliminary data.</text>
</comment>
<dbReference type="Pfam" id="PF07746">
    <property type="entry name" value="LigA"/>
    <property type="match status" value="1"/>
</dbReference>